<dbReference type="InterPro" id="IPR023753">
    <property type="entry name" value="FAD/NAD-binding_dom"/>
</dbReference>
<dbReference type="EMBL" id="BJTG01000003">
    <property type="protein sequence ID" value="GEJ56506.1"/>
    <property type="molecule type" value="Genomic_DNA"/>
</dbReference>
<dbReference type="PANTHER" id="PTHR43755:SF1">
    <property type="entry name" value="FAD-DEPENDENT PYRIDINE NUCLEOTIDE-DISULPHIDE OXIDOREDUCTASE"/>
    <property type="match status" value="1"/>
</dbReference>
<dbReference type="Pfam" id="PF07992">
    <property type="entry name" value="Pyr_redox_2"/>
    <property type="match status" value="1"/>
</dbReference>
<dbReference type="GO" id="GO:0016491">
    <property type="term" value="F:oxidoreductase activity"/>
    <property type="evidence" value="ECO:0007669"/>
    <property type="project" value="InterPro"/>
</dbReference>
<gene>
    <name evidence="2" type="ORF">AMYX_12470</name>
</gene>
<sequence length="388" mass="41108">MSKHALVAGGGFAGLEAAIQLRRAGLDVTLVSNRPALCIYPISIWVATGERQLDDVCLDLADAARRHGFRFVVGEVEALSGARRSATVNGLELQADHLVVAVGGEKLRPRGVEHTFSLGGDPAGAQRLAAALSALMAKGRGRVAMGFGGNPKDPSAARGGPAFELMFNVDALLRRRGLRDRFELTFFAPMASPGERMGQKAVAAIQRMFGRVGVAMRFGKKIAGFEPGAVLFEDGARLASDLVVFLPAGEGAPVVKASDLPRSEAGFVETDPGCAVPGFPGVWAIGDAAALQGPEWRAKQGHLAEVMARVAARNIAAAEEGRAERESYLPHVGITCLLDMGHGAAYVHRDGRGERMIPLPVVGHWLKKGWGGYYKLSKKKLVPRLPGL</sequence>
<accession>A0A7I9VJB1</accession>
<dbReference type="Proteomes" id="UP000503640">
    <property type="component" value="Unassembled WGS sequence"/>
</dbReference>
<dbReference type="PRINTS" id="PR00469">
    <property type="entry name" value="PNDRDTASEII"/>
</dbReference>
<dbReference type="PANTHER" id="PTHR43755">
    <property type="match status" value="1"/>
</dbReference>
<dbReference type="InterPro" id="IPR036188">
    <property type="entry name" value="FAD/NAD-bd_sf"/>
</dbReference>
<dbReference type="InterPro" id="IPR052541">
    <property type="entry name" value="SQRD"/>
</dbReference>
<evidence type="ECO:0000259" key="1">
    <source>
        <dbReference type="Pfam" id="PF07992"/>
    </source>
</evidence>
<dbReference type="Gene3D" id="3.50.50.100">
    <property type="match status" value="1"/>
</dbReference>
<evidence type="ECO:0000313" key="2">
    <source>
        <dbReference type="EMBL" id="GEJ56506.1"/>
    </source>
</evidence>
<proteinExistence type="predicted"/>
<name>A0A7I9VJB1_9BACT</name>
<dbReference type="SUPFAM" id="SSF51905">
    <property type="entry name" value="FAD/NAD(P)-binding domain"/>
    <property type="match status" value="1"/>
</dbReference>
<dbReference type="RefSeq" id="WP_176064023.1">
    <property type="nucleotide sequence ID" value="NZ_BJTG01000003.1"/>
</dbReference>
<keyword evidence="3" id="KW-1185">Reference proteome</keyword>
<evidence type="ECO:0000313" key="3">
    <source>
        <dbReference type="Proteomes" id="UP000503640"/>
    </source>
</evidence>
<organism evidence="2 3">
    <name type="scientific">Anaeromyxobacter diazotrophicus</name>
    <dbReference type="NCBI Taxonomy" id="2590199"/>
    <lineage>
        <taxon>Bacteria</taxon>
        <taxon>Pseudomonadati</taxon>
        <taxon>Myxococcota</taxon>
        <taxon>Myxococcia</taxon>
        <taxon>Myxococcales</taxon>
        <taxon>Cystobacterineae</taxon>
        <taxon>Anaeromyxobacteraceae</taxon>
        <taxon>Anaeromyxobacter</taxon>
    </lineage>
</organism>
<reference evidence="3" key="1">
    <citation type="journal article" date="2020" name="Appl. Environ. Microbiol.">
        <title>Diazotrophic Anaeromyxobacter Isolates from Soils.</title>
        <authorList>
            <person name="Masuda Y."/>
            <person name="Yamanaka H."/>
            <person name="Xu Z.X."/>
            <person name="Shiratori Y."/>
            <person name="Aono T."/>
            <person name="Amachi S."/>
            <person name="Senoo K."/>
            <person name="Itoh H."/>
        </authorList>
    </citation>
    <scope>NUCLEOTIDE SEQUENCE [LARGE SCALE GENOMIC DNA]</scope>
    <source>
        <strain evidence="3">R267</strain>
    </source>
</reference>
<dbReference type="AlphaFoldDB" id="A0A7I9VJB1"/>
<comment type="caution">
    <text evidence="2">The sequence shown here is derived from an EMBL/GenBank/DDBJ whole genome shotgun (WGS) entry which is preliminary data.</text>
</comment>
<feature type="domain" description="FAD/NAD(P)-binding" evidence="1">
    <location>
        <begin position="6"/>
        <end position="295"/>
    </location>
</feature>
<protein>
    <submittedName>
        <fullName evidence="2">Sulfide:quinone reductase</fullName>
    </submittedName>
</protein>